<name>A0A6C0DAZ6_9ZZZZ</name>
<dbReference type="EMBL" id="MN739575">
    <property type="protein sequence ID" value="QHT13572.1"/>
    <property type="molecule type" value="Genomic_DNA"/>
</dbReference>
<accession>A0A6C0DAZ6</accession>
<dbReference type="AlphaFoldDB" id="A0A6C0DAZ6"/>
<organism evidence="1">
    <name type="scientific">viral metagenome</name>
    <dbReference type="NCBI Taxonomy" id="1070528"/>
    <lineage>
        <taxon>unclassified sequences</taxon>
        <taxon>metagenomes</taxon>
        <taxon>organismal metagenomes</taxon>
    </lineage>
</organism>
<reference evidence="1" key="1">
    <citation type="journal article" date="2020" name="Nature">
        <title>Giant virus diversity and host interactions through global metagenomics.</title>
        <authorList>
            <person name="Schulz F."/>
            <person name="Roux S."/>
            <person name="Paez-Espino D."/>
            <person name="Jungbluth S."/>
            <person name="Walsh D.A."/>
            <person name="Denef V.J."/>
            <person name="McMahon K.D."/>
            <person name="Konstantinidis K.T."/>
            <person name="Eloe-Fadrosh E.A."/>
            <person name="Kyrpides N.C."/>
            <person name="Woyke T."/>
        </authorList>
    </citation>
    <scope>NUCLEOTIDE SEQUENCE</scope>
    <source>
        <strain evidence="1">GVMAG-M-3300023174-132</strain>
    </source>
</reference>
<protein>
    <recommendedName>
        <fullName evidence="2">Methyltransferase domain-containing protein</fullName>
    </recommendedName>
</protein>
<evidence type="ECO:0000313" key="1">
    <source>
        <dbReference type="EMBL" id="QHT13572.1"/>
    </source>
</evidence>
<sequence>MEGLHIYRCPNPKIRLGCPHVGGDVVADLSGGYDMFITVGTMAEISFEKDFLDRYDVKHAHALDIRIDALPTIPVEESRLKFQRCTPEELAECVKTLVKKARRAFLKIDIQGFEYLILSTIAPLMANVKQLLIQVHTPAEITSKPDFFKSFQSITTDNFLTFMKKIAETHTMIHMNHNNGTGVHYVKECPIPNVFTATWVCGGIESRQRTLAAVPSPLDQPCYPGRPVFIFSGEPWTA</sequence>
<proteinExistence type="predicted"/>
<evidence type="ECO:0008006" key="2">
    <source>
        <dbReference type="Google" id="ProtNLM"/>
    </source>
</evidence>